<proteinExistence type="predicted"/>
<keyword evidence="3" id="KW-1185">Reference proteome</keyword>
<dbReference type="Pfam" id="PF22215">
    <property type="entry name" value="MLKL_N"/>
    <property type="match status" value="1"/>
</dbReference>
<feature type="domain" description="Mixed lineage kinase" evidence="1">
    <location>
        <begin position="41"/>
        <end position="139"/>
    </location>
</feature>
<dbReference type="InterPro" id="IPR059179">
    <property type="entry name" value="MLKL-like_MCAfunc"/>
</dbReference>
<evidence type="ECO:0000313" key="2">
    <source>
        <dbReference type="EMBL" id="CAL1709254.1"/>
    </source>
</evidence>
<gene>
    <name evidence="2" type="ORF">GFSPODELE1_LOCUS7261</name>
</gene>
<dbReference type="InterPro" id="IPR011009">
    <property type="entry name" value="Kinase-like_dom_sf"/>
</dbReference>
<dbReference type="Gene3D" id="1.20.930.20">
    <property type="entry name" value="Adaptor protein Cbl, N-terminal domain"/>
    <property type="match status" value="1"/>
</dbReference>
<evidence type="ECO:0000259" key="1">
    <source>
        <dbReference type="Pfam" id="PF22215"/>
    </source>
</evidence>
<accession>A0ABP1DRK9</accession>
<dbReference type="Proteomes" id="UP001497453">
    <property type="component" value="Chromosome 5"/>
</dbReference>
<reference evidence="3" key="1">
    <citation type="submission" date="2024-04" db="EMBL/GenBank/DDBJ databases">
        <authorList>
            <person name="Shaw F."/>
            <person name="Minotto A."/>
        </authorList>
    </citation>
    <scope>NUCLEOTIDE SEQUENCE [LARGE SCALE GENOMIC DNA]</scope>
</reference>
<dbReference type="EMBL" id="OZ037948">
    <property type="protein sequence ID" value="CAL1709254.1"/>
    <property type="molecule type" value="Genomic_DNA"/>
</dbReference>
<organism evidence="2 3">
    <name type="scientific">Somion occarium</name>
    <dbReference type="NCBI Taxonomy" id="3059160"/>
    <lineage>
        <taxon>Eukaryota</taxon>
        <taxon>Fungi</taxon>
        <taxon>Dikarya</taxon>
        <taxon>Basidiomycota</taxon>
        <taxon>Agaricomycotina</taxon>
        <taxon>Agaricomycetes</taxon>
        <taxon>Polyporales</taxon>
        <taxon>Cerrenaceae</taxon>
        <taxon>Somion</taxon>
    </lineage>
</organism>
<sequence length="512" mass="56952">MSRLRLSATQTLNAALAASLIAKEVGDSFPPAAAAAGVLFLIFDTIKHLQTNQTQCYRLAKRSLDLLVQIKEQMEGRMDTAPPSLLKNLEKFEKTLTSIHEKMRTYIEKSWKSRLLKKGDIEKAIEEFNAQLNDAARSFQISTLINIHYAIGDRTLSTTISSEGGSSLDIASVESPVSFEDGQSALLGSIDDYHLLTRTEQSISTVASSDMVGSSFEIVSANSGSDSPREYGFQRTQSPVASLVSSHSSTSMGTHDSRHRELDDFDVVDDPFVDAGSVDPSSNISTPKDEALIDPNAASITHWREYHQSEIILQGRSKIKDGWWAGTLEVPLEGRIVTIKRYEGEREKALELWRRDLDILKNINHPNLPTLLGHSMQDMPTPFVILSDVKTRALRLFLRDEVKTGSVSSCVDLLVQLYEDTLAAAQYLQALLQLTDSKMQDYVENASYRMTSERRILIGLPPIEVDDMVAYRQWKLSDSVRDVLLQALPVGDSELKKEVQGSFREALINACP</sequence>
<dbReference type="SUPFAM" id="SSF56112">
    <property type="entry name" value="Protein kinase-like (PK-like)"/>
    <property type="match status" value="1"/>
</dbReference>
<protein>
    <recommendedName>
        <fullName evidence="1">Mixed lineage kinase domain-containing protein</fullName>
    </recommendedName>
</protein>
<dbReference type="InterPro" id="IPR036537">
    <property type="entry name" value="Adaptor_Cbl_N_dom_sf"/>
</dbReference>
<dbReference type="CDD" id="cd21037">
    <property type="entry name" value="MLKL_NTD"/>
    <property type="match status" value="1"/>
</dbReference>
<name>A0ABP1DRK9_9APHY</name>
<dbReference type="InterPro" id="IPR054000">
    <property type="entry name" value="MLKL_N"/>
</dbReference>
<evidence type="ECO:0000313" key="3">
    <source>
        <dbReference type="Proteomes" id="UP001497453"/>
    </source>
</evidence>